<name>A0AA38TQG6_9ASTR</name>
<organism evidence="1 2">
    <name type="scientific">Centaurea solstitialis</name>
    <name type="common">yellow star-thistle</name>
    <dbReference type="NCBI Taxonomy" id="347529"/>
    <lineage>
        <taxon>Eukaryota</taxon>
        <taxon>Viridiplantae</taxon>
        <taxon>Streptophyta</taxon>
        <taxon>Embryophyta</taxon>
        <taxon>Tracheophyta</taxon>
        <taxon>Spermatophyta</taxon>
        <taxon>Magnoliopsida</taxon>
        <taxon>eudicotyledons</taxon>
        <taxon>Gunneridae</taxon>
        <taxon>Pentapetalae</taxon>
        <taxon>asterids</taxon>
        <taxon>campanulids</taxon>
        <taxon>Asterales</taxon>
        <taxon>Asteraceae</taxon>
        <taxon>Carduoideae</taxon>
        <taxon>Cardueae</taxon>
        <taxon>Centaureinae</taxon>
        <taxon>Centaurea</taxon>
    </lineage>
</organism>
<evidence type="ECO:0008006" key="3">
    <source>
        <dbReference type="Google" id="ProtNLM"/>
    </source>
</evidence>
<proteinExistence type="predicted"/>
<accession>A0AA38TQG6</accession>
<dbReference type="PANTHER" id="PTHR11439:SF491">
    <property type="entry name" value="INTEGRASE CATALYTIC DOMAIN-CONTAINING PROTEIN"/>
    <property type="match status" value="1"/>
</dbReference>
<keyword evidence="2" id="KW-1185">Reference proteome</keyword>
<dbReference type="CDD" id="cd09272">
    <property type="entry name" value="RNase_HI_RT_Ty1"/>
    <property type="match status" value="1"/>
</dbReference>
<comment type="caution">
    <text evidence="1">The sequence shown here is derived from an EMBL/GenBank/DDBJ whole genome shotgun (WGS) entry which is preliminary data.</text>
</comment>
<dbReference type="AlphaFoldDB" id="A0AA38TQG6"/>
<dbReference type="PANTHER" id="PTHR11439">
    <property type="entry name" value="GAG-POL-RELATED RETROTRANSPOSON"/>
    <property type="match status" value="1"/>
</dbReference>
<evidence type="ECO:0000313" key="2">
    <source>
        <dbReference type="Proteomes" id="UP001172457"/>
    </source>
</evidence>
<gene>
    <name evidence="1" type="ORF">OSB04_010346</name>
</gene>
<sequence>MEIVRDRKARKLYLSQEGYVQKILRRFGMSEVKSVNTPFAPHFKLSSSLRPSTQADVAYMARVPYSSAVGSLMYAMICTRPDLAYAVSMVSRYMANPGKEHWKAIQWIFRYLKGTADLCLHFGINSSGVLGYVDSDYGKDIDNRRSITGYVFTLDGCAISWRAHLQPTVALSTTVVEYVAVSDAVKEGVWLKGFFGELCERLKVEEVFCDNQGAVLLTKDRVLHDRTKHIDIRHHYIREVVARGDLKVVKISTDDNASDMLTKPLSVAKFNLCLDLVGVEKRAANAGQTASQAAAGQPAVCAEFGSMQVDLRVSKPRLTCPDCIWPEEA</sequence>
<evidence type="ECO:0000313" key="1">
    <source>
        <dbReference type="EMBL" id="KAJ9555732.1"/>
    </source>
</evidence>
<dbReference type="EMBL" id="JARYMX010000003">
    <property type="protein sequence ID" value="KAJ9555732.1"/>
    <property type="molecule type" value="Genomic_DNA"/>
</dbReference>
<dbReference type="Proteomes" id="UP001172457">
    <property type="component" value="Chromosome 3"/>
</dbReference>
<reference evidence="1" key="1">
    <citation type="submission" date="2023-03" db="EMBL/GenBank/DDBJ databases">
        <title>Chromosome-scale reference genome and RAD-based genetic map of yellow starthistle (Centaurea solstitialis) reveal putative structural variation and QTLs associated with invader traits.</title>
        <authorList>
            <person name="Reatini B."/>
            <person name="Cang F.A."/>
            <person name="Jiang Q."/>
            <person name="Mckibben M.T.W."/>
            <person name="Barker M.S."/>
            <person name="Rieseberg L.H."/>
            <person name="Dlugosch K.M."/>
        </authorList>
    </citation>
    <scope>NUCLEOTIDE SEQUENCE</scope>
    <source>
        <strain evidence="1">CAN-66</strain>
        <tissue evidence="1">Leaf</tissue>
    </source>
</reference>
<protein>
    <recommendedName>
        <fullName evidence="3">Polyprotein</fullName>
    </recommendedName>
</protein>